<name>A0A1S8X5Q5_OPIVI</name>
<keyword evidence="2" id="KW-1185">Reference proteome</keyword>
<dbReference type="Proteomes" id="UP000243686">
    <property type="component" value="Unassembled WGS sequence"/>
</dbReference>
<gene>
    <name evidence="1" type="ORF">X801_02036</name>
</gene>
<sequence>MFFSARSLSMILEDGLQPCCYNTRSSHYKEFVDQTVTGMRRSLKTIKGFAKNEEIMFKLLTCYLKYLVAHFLLHPNSVKESWIAQDVGRCSMCITAFYWEINGSACKASYNSTRRSPGCCEDGITCYLMNQSKIRSNDKCFWTDSLITLRYICAVSLRLKAFVFNRTSFMH</sequence>
<reference evidence="1 2" key="1">
    <citation type="submission" date="2015-03" db="EMBL/GenBank/DDBJ databases">
        <title>Draft genome of the nematode, Opisthorchis viverrini.</title>
        <authorList>
            <person name="Mitreva M."/>
        </authorList>
    </citation>
    <scope>NUCLEOTIDE SEQUENCE [LARGE SCALE GENOMIC DNA]</scope>
    <source>
        <strain evidence="1">Khon Kaen</strain>
    </source>
</reference>
<proteinExistence type="predicted"/>
<evidence type="ECO:0000313" key="2">
    <source>
        <dbReference type="Proteomes" id="UP000243686"/>
    </source>
</evidence>
<organism evidence="1 2">
    <name type="scientific">Opisthorchis viverrini</name>
    <name type="common">Southeast Asian liver fluke</name>
    <dbReference type="NCBI Taxonomy" id="6198"/>
    <lineage>
        <taxon>Eukaryota</taxon>
        <taxon>Metazoa</taxon>
        <taxon>Spiralia</taxon>
        <taxon>Lophotrochozoa</taxon>
        <taxon>Platyhelminthes</taxon>
        <taxon>Trematoda</taxon>
        <taxon>Digenea</taxon>
        <taxon>Opisthorchiida</taxon>
        <taxon>Opisthorchiata</taxon>
        <taxon>Opisthorchiidae</taxon>
        <taxon>Opisthorchis</taxon>
    </lineage>
</organism>
<accession>A0A1S8X5Q5</accession>
<evidence type="ECO:0000313" key="1">
    <source>
        <dbReference type="EMBL" id="OON22060.1"/>
    </source>
</evidence>
<protein>
    <submittedName>
        <fullName evidence="1">Uncharacterized protein</fullName>
    </submittedName>
</protein>
<dbReference type="AlphaFoldDB" id="A0A1S8X5Q5"/>
<dbReference type="EMBL" id="KV891900">
    <property type="protein sequence ID" value="OON22060.1"/>
    <property type="molecule type" value="Genomic_DNA"/>
</dbReference>